<proteinExistence type="predicted"/>
<reference evidence="2 3" key="1">
    <citation type="submission" date="2017-05" db="EMBL/GenBank/DDBJ databases">
        <title>Complete and WGS of Bordetella genogroups.</title>
        <authorList>
            <person name="Spilker T."/>
            <person name="LiPuma J."/>
        </authorList>
    </citation>
    <scope>NUCLEOTIDE SEQUENCE [LARGE SCALE GENOMIC DNA]</scope>
    <source>
        <strain evidence="2 3">AU17164</strain>
    </source>
</reference>
<dbReference type="Pfam" id="PF04972">
    <property type="entry name" value="BON"/>
    <property type="match status" value="1"/>
</dbReference>
<evidence type="ECO:0000313" key="2">
    <source>
        <dbReference type="EMBL" id="ARP88517.1"/>
    </source>
</evidence>
<sequence>MSAASQSANRGCGWSRSVIGPPVFVSGRADGAGRCASAWAASAGNSCPAVAKAMPPRRHRPDAACAVRRCGRRGLNRRGLRDGAHATDMPSHTARILRASCGQAGRSPPRAILTDSHLAGDAMKNSMVDTIVAAALGAAAMYYFDPELGRRRRAMLRDQLAGRGHDAERFLRRKARYVRGHLQGMAAQTRSAMSPAGEPASDRRIAERVRAAIGRAVSTPGAVDVNVAAGNVLLTGHILAAEREKLVSTVSAVEGVERVTDQMSAYDDAGNVPELQGASKV</sequence>
<name>A0A1W6Z584_9BORD</name>
<gene>
    <name evidence="2" type="ORF">CAL13_03935</name>
</gene>
<dbReference type="InterPro" id="IPR007055">
    <property type="entry name" value="BON_dom"/>
</dbReference>
<protein>
    <recommendedName>
        <fullName evidence="1">BON domain-containing protein</fullName>
    </recommendedName>
</protein>
<feature type="domain" description="BON" evidence="1">
    <location>
        <begin position="201"/>
        <end position="267"/>
    </location>
</feature>
<evidence type="ECO:0000259" key="1">
    <source>
        <dbReference type="PROSITE" id="PS50914"/>
    </source>
</evidence>
<dbReference type="Proteomes" id="UP000194139">
    <property type="component" value="Chromosome"/>
</dbReference>
<dbReference type="AlphaFoldDB" id="A0A1W6Z584"/>
<dbReference type="PROSITE" id="PS50096">
    <property type="entry name" value="IQ"/>
    <property type="match status" value="1"/>
</dbReference>
<keyword evidence="3" id="KW-1185">Reference proteome</keyword>
<evidence type="ECO:0000313" key="3">
    <source>
        <dbReference type="Proteomes" id="UP000194139"/>
    </source>
</evidence>
<organism evidence="2 3">
    <name type="scientific">Bordetella genomosp. 9</name>
    <dbReference type="NCBI Taxonomy" id="1416803"/>
    <lineage>
        <taxon>Bacteria</taxon>
        <taxon>Pseudomonadati</taxon>
        <taxon>Pseudomonadota</taxon>
        <taxon>Betaproteobacteria</taxon>
        <taxon>Burkholderiales</taxon>
        <taxon>Alcaligenaceae</taxon>
        <taxon>Bordetella</taxon>
    </lineage>
</organism>
<accession>A0A1W6Z584</accession>
<dbReference type="PROSITE" id="PS50914">
    <property type="entry name" value="BON"/>
    <property type="match status" value="1"/>
</dbReference>
<dbReference type="EMBL" id="CP021109">
    <property type="protein sequence ID" value="ARP88517.1"/>
    <property type="molecule type" value="Genomic_DNA"/>
</dbReference>